<sequence length="102" mass="11636">WLAVEERKFDGSDRNEKVQEPAVGSRQLEHVKDRFGTEETEDDAVLSREGSVTIEHKDGVCLLCYSSATGLVWVSTSDGHRRWTSVPDRSVEEERRRLVVMC</sequence>
<feature type="region of interest" description="Disordered" evidence="1">
    <location>
        <begin position="1"/>
        <end position="25"/>
    </location>
</feature>
<feature type="compositionally biased region" description="Basic and acidic residues" evidence="1">
    <location>
        <begin position="1"/>
        <end position="19"/>
    </location>
</feature>
<dbReference type="Proteomes" id="UP000287651">
    <property type="component" value="Unassembled WGS sequence"/>
</dbReference>
<reference evidence="2 3" key="1">
    <citation type="journal article" date="2014" name="Agronomy (Basel)">
        <title>A Draft Genome Sequence for Ensete ventricosum, the Drought-Tolerant Tree Against Hunger.</title>
        <authorList>
            <person name="Harrison J."/>
            <person name="Moore K.A."/>
            <person name="Paszkiewicz K."/>
            <person name="Jones T."/>
            <person name="Grant M."/>
            <person name="Ambacheew D."/>
            <person name="Muzemil S."/>
            <person name="Studholme D.J."/>
        </authorList>
    </citation>
    <scope>NUCLEOTIDE SEQUENCE [LARGE SCALE GENOMIC DNA]</scope>
</reference>
<comment type="caution">
    <text evidence="2">The sequence shown here is derived from an EMBL/GenBank/DDBJ whole genome shotgun (WGS) entry which is preliminary data.</text>
</comment>
<evidence type="ECO:0000256" key="1">
    <source>
        <dbReference type="SAM" id="MobiDB-lite"/>
    </source>
</evidence>
<gene>
    <name evidence="2" type="ORF">B296_00045816</name>
</gene>
<name>A0A426YAI6_ENSVE</name>
<proteinExistence type="predicted"/>
<accession>A0A426YAI6</accession>
<evidence type="ECO:0000313" key="2">
    <source>
        <dbReference type="EMBL" id="RRT48708.1"/>
    </source>
</evidence>
<dbReference type="EMBL" id="AMZH03013780">
    <property type="protein sequence ID" value="RRT48708.1"/>
    <property type="molecule type" value="Genomic_DNA"/>
</dbReference>
<dbReference type="AlphaFoldDB" id="A0A426YAI6"/>
<feature type="non-terminal residue" evidence="2">
    <location>
        <position position="1"/>
    </location>
</feature>
<organism evidence="2 3">
    <name type="scientific">Ensete ventricosum</name>
    <name type="common">Abyssinian banana</name>
    <name type="synonym">Musa ensete</name>
    <dbReference type="NCBI Taxonomy" id="4639"/>
    <lineage>
        <taxon>Eukaryota</taxon>
        <taxon>Viridiplantae</taxon>
        <taxon>Streptophyta</taxon>
        <taxon>Embryophyta</taxon>
        <taxon>Tracheophyta</taxon>
        <taxon>Spermatophyta</taxon>
        <taxon>Magnoliopsida</taxon>
        <taxon>Liliopsida</taxon>
        <taxon>Zingiberales</taxon>
        <taxon>Musaceae</taxon>
        <taxon>Ensete</taxon>
    </lineage>
</organism>
<protein>
    <submittedName>
        <fullName evidence="2">Uncharacterized protein</fullName>
    </submittedName>
</protein>
<evidence type="ECO:0000313" key="3">
    <source>
        <dbReference type="Proteomes" id="UP000287651"/>
    </source>
</evidence>